<name>A0A0D1YUS0_9EURO</name>
<sequence>MTRDESALNMTTDYRVLKRIQTITRYNVDTHISEVRKLAKQALWFPSGVWVHVQGTLLSHDLNGHG</sequence>
<dbReference type="AlphaFoldDB" id="A0A0D1YUS0"/>
<dbReference type="GeneID" id="27330369"/>
<proteinExistence type="predicted"/>
<keyword evidence="2" id="KW-1185">Reference proteome</keyword>
<gene>
    <name evidence="1" type="ORF">PV08_03286</name>
</gene>
<protein>
    <submittedName>
        <fullName evidence="1">Uncharacterized protein</fullName>
    </submittedName>
</protein>
<evidence type="ECO:0000313" key="2">
    <source>
        <dbReference type="Proteomes" id="UP000053328"/>
    </source>
</evidence>
<dbReference type="VEuPathDB" id="FungiDB:PV08_03286"/>
<dbReference type="RefSeq" id="XP_016239212.1">
    <property type="nucleotide sequence ID" value="XM_016377642.1"/>
</dbReference>
<dbReference type="Proteomes" id="UP000053328">
    <property type="component" value="Unassembled WGS sequence"/>
</dbReference>
<accession>A0A0D1YUS0</accession>
<organism evidence="1 2">
    <name type="scientific">Exophiala spinifera</name>
    <dbReference type="NCBI Taxonomy" id="91928"/>
    <lineage>
        <taxon>Eukaryota</taxon>
        <taxon>Fungi</taxon>
        <taxon>Dikarya</taxon>
        <taxon>Ascomycota</taxon>
        <taxon>Pezizomycotina</taxon>
        <taxon>Eurotiomycetes</taxon>
        <taxon>Chaetothyriomycetidae</taxon>
        <taxon>Chaetothyriales</taxon>
        <taxon>Herpotrichiellaceae</taxon>
        <taxon>Exophiala</taxon>
    </lineage>
</organism>
<reference evidence="1 2" key="1">
    <citation type="submission" date="2015-01" db="EMBL/GenBank/DDBJ databases">
        <title>The Genome Sequence of Exophiala spinifera CBS89968.</title>
        <authorList>
            <consortium name="The Broad Institute Genomics Platform"/>
            <person name="Cuomo C."/>
            <person name="de Hoog S."/>
            <person name="Gorbushina A."/>
            <person name="Stielow B."/>
            <person name="Teixiera M."/>
            <person name="Abouelleil A."/>
            <person name="Chapman S.B."/>
            <person name="Priest M."/>
            <person name="Young S.K."/>
            <person name="Wortman J."/>
            <person name="Nusbaum C."/>
            <person name="Birren B."/>
        </authorList>
    </citation>
    <scope>NUCLEOTIDE SEQUENCE [LARGE SCALE GENOMIC DNA]</scope>
    <source>
        <strain evidence="1 2">CBS 89968</strain>
    </source>
</reference>
<evidence type="ECO:0000313" key="1">
    <source>
        <dbReference type="EMBL" id="KIW18996.1"/>
    </source>
</evidence>
<dbReference type="EMBL" id="KN847493">
    <property type="protein sequence ID" value="KIW18996.1"/>
    <property type="molecule type" value="Genomic_DNA"/>
</dbReference>
<dbReference type="HOGENOM" id="CLU_2831212_0_0_1"/>